<proteinExistence type="predicted"/>
<name>A8DWE0_NEMVE</name>
<dbReference type="Gene3D" id="1.25.40.10">
    <property type="entry name" value="Tetratricopeptide repeat domain"/>
    <property type="match status" value="1"/>
</dbReference>
<dbReference type="SUPFAM" id="SSF81901">
    <property type="entry name" value="HCP-like"/>
    <property type="match status" value="1"/>
</dbReference>
<dbReference type="HOGENOM" id="CLU_377804_0_0_1"/>
<dbReference type="InParanoid" id="A8DWE0"/>
<dbReference type="InterPro" id="IPR006597">
    <property type="entry name" value="Sel1-like"/>
</dbReference>
<evidence type="ECO:0008006" key="3">
    <source>
        <dbReference type="Google" id="ProtNLM"/>
    </source>
</evidence>
<feature type="non-terminal residue" evidence="1">
    <location>
        <position position="126"/>
    </location>
</feature>
<dbReference type="Proteomes" id="UP000001593">
    <property type="component" value="Unassembled WGS sequence"/>
</dbReference>
<reference evidence="1 2" key="1">
    <citation type="journal article" date="2007" name="Science">
        <title>Sea anemone genome reveals ancestral eumetazoan gene repertoire and genomic organization.</title>
        <authorList>
            <person name="Putnam N.H."/>
            <person name="Srivastava M."/>
            <person name="Hellsten U."/>
            <person name="Dirks B."/>
            <person name="Chapman J."/>
            <person name="Salamov A."/>
            <person name="Terry A."/>
            <person name="Shapiro H."/>
            <person name="Lindquist E."/>
            <person name="Kapitonov V.V."/>
            <person name="Jurka J."/>
            <person name="Genikhovich G."/>
            <person name="Grigoriev I.V."/>
            <person name="Lucas S.M."/>
            <person name="Steele R.E."/>
            <person name="Finnerty J.R."/>
            <person name="Technau U."/>
            <person name="Martindale M.Q."/>
            <person name="Rokhsar D.S."/>
        </authorList>
    </citation>
    <scope>NUCLEOTIDE SEQUENCE [LARGE SCALE GENOMIC DNA]</scope>
    <source>
        <strain evidence="2">CH2 X CH6</strain>
    </source>
</reference>
<dbReference type="EMBL" id="DS479495">
    <property type="protein sequence ID" value="EDO25469.1"/>
    <property type="molecule type" value="Genomic_DNA"/>
</dbReference>
<dbReference type="SMART" id="SM00671">
    <property type="entry name" value="SEL1"/>
    <property type="match status" value="2"/>
</dbReference>
<dbReference type="STRING" id="45351.A8DWE0"/>
<dbReference type="Pfam" id="PF08238">
    <property type="entry name" value="Sel1"/>
    <property type="match status" value="2"/>
</dbReference>
<sequence length="126" mass="14169">MAFNIETDKPDPNFIKLFGLENNHGINLLSLVNDEYGSFENLVKKAKDGEKDAQELLGTVYNEGLPELQIPKDLEKAIGWLEAAINCDIPSPISIHQLAVLHDLSLTLSHRRRAYELYQRAANMGH</sequence>
<accession>A8DWE0</accession>
<dbReference type="InterPro" id="IPR011990">
    <property type="entry name" value="TPR-like_helical_dom_sf"/>
</dbReference>
<evidence type="ECO:0000313" key="1">
    <source>
        <dbReference type="EMBL" id="EDO25469.1"/>
    </source>
</evidence>
<keyword evidence="2" id="KW-1185">Reference proteome</keyword>
<dbReference type="AlphaFoldDB" id="A8DWE0"/>
<gene>
    <name evidence="1" type="ORF">NEMVEDRAFT_v1g225974</name>
</gene>
<protein>
    <recommendedName>
        <fullName evidence="3">Sel1 repeat family protein</fullName>
    </recommendedName>
</protein>
<organism evidence="1 2">
    <name type="scientific">Nematostella vectensis</name>
    <name type="common">Starlet sea anemone</name>
    <dbReference type="NCBI Taxonomy" id="45351"/>
    <lineage>
        <taxon>Eukaryota</taxon>
        <taxon>Metazoa</taxon>
        <taxon>Cnidaria</taxon>
        <taxon>Anthozoa</taxon>
        <taxon>Hexacorallia</taxon>
        <taxon>Actiniaria</taxon>
        <taxon>Edwardsiidae</taxon>
        <taxon>Nematostella</taxon>
    </lineage>
</organism>
<evidence type="ECO:0000313" key="2">
    <source>
        <dbReference type="Proteomes" id="UP000001593"/>
    </source>
</evidence>